<dbReference type="EMBL" id="CAAALY010249253">
    <property type="protein sequence ID" value="VEL35184.1"/>
    <property type="molecule type" value="Genomic_DNA"/>
</dbReference>
<reference evidence="1" key="1">
    <citation type="submission" date="2018-11" db="EMBL/GenBank/DDBJ databases">
        <authorList>
            <consortium name="Pathogen Informatics"/>
        </authorList>
    </citation>
    <scope>NUCLEOTIDE SEQUENCE</scope>
</reference>
<gene>
    <name evidence="1" type="ORF">PXEA_LOCUS28624</name>
</gene>
<name>A0A448XF10_9PLAT</name>
<dbReference type="Proteomes" id="UP000784294">
    <property type="component" value="Unassembled WGS sequence"/>
</dbReference>
<evidence type="ECO:0000313" key="1">
    <source>
        <dbReference type="EMBL" id="VEL35184.1"/>
    </source>
</evidence>
<protein>
    <submittedName>
        <fullName evidence="1">Uncharacterized protein</fullName>
    </submittedName>
</protein>
<accession>A0A448XF10</accession>
<evidence type="ECO:0000313" key="2">
    <source>
        <dbReference type="Proteomes" id="UP000784294"/>
    </source>
</evidence>
<organism evidence="1 2">
    <name type="scientific">Protopolystoma xenopodis</name>
    <dbReference type="NCBI Taxonomy" id="117903"/>
    <lineage>
        <taxon>Eukaryota</taxon>
        <taxon>Metazoa</taxon>
        <taxon>Spiralia</taxon>
        <taxon>Lophotrochozoa</taxon>
        <taxon>Platyhelminthes</taxon>
        <taxon>Monogenea</taxon>
        <taxon>Polyopisthocotylea</taxon>
        <taxon>Polystomatidea</taxon>
        <taxon>Polystomatidae</taxon>
        <taxon>Protopolystoma</taxon>
    </lineage>
</organism>
<dbReference type="AlphaFoldDB" id="A0A448XF10"/>
<proteinExistence type="predicted"/>
<keyword evidence="2" id="KW-1185">Reference proteome</keyword>
<comment type="caution">
    <text evidence="1">The sequence shown here is derived from an EMBL/GenBank/DDBJ whole genome shotgun (WGS) entry which is preliminary data.</text>
</comment>
<sequence>MVLRMARLTDDADYDAGETCGNATRPRFASKSQAGLVLVTPAHGMFALIGNPWPLSLSSLSMRHSVIAIFKASQNSPISDI</sequence>